<dbReference type="InterPro" id="IPR023198">
    <property type="entry name" value="PGP-like_dom2"/>
</dbReference>
<name>A0A7X5HUF6_9FIRM</name>
<evidence type="ECO:0000256" key="3">
    <source>
        <dbReference type="ARBA" id="ARBA00022723"/>
    </source>
</evidence>
<dbReference type="SFLD" id="SFLDS00003">
    <property type="entry name" value="Haloacid_Dehalogenase"/>
    <property type="match status" value="1"/>
</dbReference>
<gene>
    <name evidence="6" type="ORF">GXN74_03765</name>
</gene>
<evidence type="ECO:0000256" key="2">
    <source>
        <dbReference type="ARBA" id="ARBA00006171"/>
    </source>
</evidence>
<evidence type="ECO:0000256" key="1">
    <source>
        <dbReference type="ARBA" id="ARBA00001946"/>
    </source>
</evidence>
<dbReference type="PANTHER" id="PTHR46193:SF18">
    <property type="entry name" value="HEXITOL PHOSPHATASE B"/>
    <property type="match status" value="1"/>
</dbReference>
<evidence type="ECO:0000313" key="6">
    <source>
        <dbReference type="EMBL" id="NDL66863.1"/>
    </source>
</evidence>
<dbReference type="InterPro" id="IPR051600">
    <property type="entry name" value="Beta-PGM-like"/>
</dbReference>
<dbReference type="Proteomes" id="UP000461585">
    <property type="component" value="Unassembled WGS sequence"/>
</dbReference>
<comment type="cofactor">
    <cofactor evidence="1">
        <name>Mg(2+)</name>
        <dbReference type="ChEBI" id="CHEBI:18420"/>
    </cofactor>
</comment>
<dbReference type="InterPro" id="IPR023214">
    <property type="entry name" value="HAD_sf"/>
</dbReference>
<dbReference type="RefSeq" id="WP_162369587.1">
    <property type="nucleotide sequence ID" value="NZ_JAAEEH010000006.1"/>
</dbReference>
<dbReference type="Pfam" id="PF00702">
    <property type="entry name" value="Hydrolase"/>
    <property type="match status" value="1"/>
</dbReference>
<dbReference type="GO" id="GO:0046872">
    <property type="term" value="F:metal ion binding"/>
    <property type="evidence" value="ECO:0007669"/>
    <property type="project" value="UniProtKB-KW"/>
</dbReference>
<keyword evidence="5" id="KW-0119">Carbohydrate metabolism</keyword>
<dbReference type="InterPro" id="IPR006439">
    <property type="entry name" value="HAD-SF_hydro_IA"/>
</dbReference>
<dbReference type="CDD" id="cd07505">
    <property type="entry name" value="HAD_BPGM-like"/>
    <property type="match status" value="1"/>
</dbReference>
<proteinExistence type="inferred from homology"/>
<organism evidence="6 7">
    <name type="scientific">Anaerotalea alkaliphila</name>
    <dbReference type="NCBI Taxonomy" id="2662126"/>
    <lineage>
        <taxon>Bacteria</taxon>
        <taxon>Bacillati</taxon>
        <taxon>Bacillota</taxon>
        <taxon>Clostridia</taxon>
        <taxon>Eubacteriales</taxon>
        <taxon>Anaerotalea</taxon>
    </lineage>
</organism>
<comment type="similarity">
    <text evidence="2">Belongs to the HAD-like hydrolase superfamily. CbbY/CbbZ/Gph/YieH family.</text>
</comment>
<keyword evidence="3" id="KW-0479">Metal-binding</keyword>
<reference evidence="6 7" key="1">
    <citation type="submission" date="2020-01" db="EMBL/GenBank/DDBJ databases">
        <title>Anaeroalcalibacter tamaniensis gen. nov., sp. nov., moderately halophilic strictly anaerobic fermenter bacterium from mud volcano of Taman peninsula.</title>
        <authorList>
            <person name="Frolova A."/>
            <person name="Merkel A.Y."/>
            <person name="Slobodkin A.I."/>
        </authorList>
    </citation>
    <scope>NUCLEOTIDE SEQUENCE [LARGE SCALE GENOMIC DNA]</scope>
    <source>
        <strain evidence="6 7">F-3ap</strain>
    </source>
</reference>
<dbReference type="GO" id="GO:0003824">
    <property type="term" value="F:catalytic activity"/>
    <property type="evidence" value="ECO:0007669"/>
    <property type="project" value="UniProtKB-ARBA"/>
</dbReference>
<dbReference type="SUPFAM" id="SSF56784">
    <property type="entry name" value="HAD-like"/>
    <property type="match status" value="1"/>
</dbReference>
<accession>A0A7X5HUF6</accession>
<evidence type="ECO:0000313" key="7">
    <source>
        <dbReference type="Proteomes" id="UP000461585"/>
    </source>
</evidence>
<dbReference type="EMBL" id="JAAEEH010000006">
    <property type="protein sequence ID" value="NDL66863.1"/>
    <property type="molecule type" value="Genomic_DNA"/>
</dbReference>
<dbReference type="Gene3D" id="1.10.150.240">
    <property type="entry name" value="Putative phosphatase, domain 2"/>
    <property type="match status" value="1"/>
</dbReference>
<dbReference type="AlphaFoldDB" id="A0A7X5HUF6"/>
<evidence type="ECO:0000256" key="4">
    <source>
        <dbReference type="ARBA" id="ARBA00022842"/>
    </source>
</evidence>
<sequence>MSESAVIFDFNGTLLWDTEVQNKAWDVFLAGHGIWMSDKAKCRRIYGKTNREIMSDIFKGKCDEGQLLQRAQEKEAVYRELLGKADLQLAEGVVELFDRLKAEGIPFAIATASGWENVSFYIERYGLHRWFAPERIVYNDGTLRGKPHPDLFLRGMERLGVRARKNVVVFEDSMAGIQAAEAAGAGAVVVVDSGGVDCGLWEGKRHVIRSFLELRGIVL</sequence>
<dbReference type="Gene3D" id="3.40.50.1000">
    <property type="entry name" value="HAD superfamily/HAD-like"/>
    <property type="match status" value="1"/>
</dbReference>
<dbReference type="PANTHER" id="PTHR46193">
    <property type="entry name" value="6-PHOSPHOGLUCONATE PHOSPHATASE"/>
    <property type="match status" value="1"/>
</dbReference>
<protein>
    <submittedName>
        <fullName evidence="6">HAD family phosphatase</fullName>
    </submittedName>
</protein>
<dbReference type="InterPro" id="IPR036412">
    <property type="entry name" value="HAD-like_sf"/>
</dbReference>
<keyword evidence="7" id="KW-1185">Reference proteome</keyword>
<evidence type="ECO:0000256" key="5">
    <source>
        <dbReference type="ARBA" id="ARBA00023277"/>
    </source>
</evidence>
<comment type="caution">
    <text evidence="6">The sequence shown here is derived from an EMBL/GenBank/DDBJ whole genome shotgun (WGS) entry which is preliminary data.</text>
</comment>
<keyword evidence="4" id="KW-0460">Magnesium</keyword>
<dbReference type="SFLD" id="SFLDG01129">
    <property type="entry name" value="C1.5:_HAD__Beta-PGM__Phosphata"/>
    <property type="match status" value="1"/>
</dbReference>
<dbReference type="NCBIfam" id="TIGR01509">
    <property type="entry name" value="HAD-SF-IA-v3"/>
    <property type="match status" value="1"/>
</dbReference>